<comment type="caution">
    <text evidence="2">The sequence shown here is derived from an EMBL/GenBank/DDBJ whole genome shotgun (WGS) entry which is preliminary data.</text>
</comment>
<evidence type="ECO:0000313" key="3">
    <source>
        <dbReference type="Proteomes" id="UP000293952"/>
    </source>
</evidence>
<gene>
    <name evidence="2" type="ORF">ERX46_11640</name>
</gene>
<organism evidence="2 3">
    <name type="scientific">Brumimicrobium glaciale</name>
    <dbReference type="NCBI Taxonomy" id="200475"/>
    <lineage>
        <taxon>Bacteria</taxon>
        <taxon>Pseudomonadati</taxon>
        <taxon>Bacteroidota</taxon>
        <taxon>Flavobacteriia</taxon>
        <taxon>Flavobacteriales</taxon>
        <taxon>Crocinitomicaceae</taxon>
        <taxon>Brumimicrobium</taxon>
    </lineage>
</organism>
<dbReference type="AlphaFoldDB" id="A0A4Q4KJY5"/>
<dbReference type="OrthoDB" id="1323569at2"/>
<evidence type="ECO:0000256" key="1">
    <source>
        <dbReference type="SAM" id="SignalP"/>
    </source>
</evidence>
<dbReference type="Proteomes" id="UP000293952">
    <property type="component" value="Unassembled WGS sequence"/>
</dbReference>
<keyword evidence="3" id="KW-1185">Reference proteome</keyword>
<sequence>MRIILAILLLTFQFSASGQADTLINQQENNRIIQLPDCAHGHICCQVGCYCCPGSIRIDQVPPPLDSRTAYPQNDSLTYNQYVGENIAGFHLANGWRRDTFNGGFNKEIYTNPYIESTRFDKHLSSNIKAFRYENGKLYTGRIEDTILVSFTPDKIRGYLSGQPYYESKQLTVILRGDCVNGMMQGRGILAAQLVGFGMYNNLKLAECSFEDGEIVGMVKNWDLNSVEIEIRNKKVYSRESTKDYFEFTKLLELTEVTYAKGSSIWIERTVHERNEKTGKIKVRTVKN</sequence>
<protein>
    <recommendedName>
        <fullName evidence="4">WG repeat-containing protein</fullName>
    </recommendedName>
</protein>
<dbReference type="EMBL" id="SETE01000004">
    <property type="protein sequence ID" value="RYM33582.1"/>
    <property type="molecule type" value="Genomic_DNA"/>
</dbReference>
<reference evidence="2 3" key="1">
    <citation type="submission" date="2019-02" db="EMBL/GenBank/DDBJ databases">
        <title>Genome sequence of the sea-ice species Brumimicrobium glaciale.</title>
        <authorList>
            <person name="Bowman J.P."/>
        </authorList>
    </citation>
    <scope>NUCLEOTIDE SEQUENCE [LARGE SCALE GENOMIC DNA]</scope>
    <source>
        <strain evidence="2 3">IC156</strain>
    </source>
</reference>
<feature type="signal peptide" evidence="1">
    <location>
        <begin position="1"/>
        <end position="20"/>
    </location>
</feature>
<proteinExistence type="predicted"/>
<evidence type="ECO:0000313" key="2">
    <source>
        <dbReference type="EMBL" id="RYM33582.1"/>
    </source>
</evidence>
<feature type="chain" id="PRO_5020193049" description="WG repeat-containing protein" evidence="1">
    <location>
        <begin position="21"/>
        <end position="288"/>
    </location>
</feature>
<accession>A0A4Q4KJY5</accession>
<keyword evidence="1" id="KW-0732">Signal</keyword>
<dbReference type="RefSeq" id="WP_130094042.1">
    <property type="nucleotide sequence ID" value="NZ_SETE01000004.1"/>
</dbReference>
<name>A0A4Q4KJY5_9FLAO</name>
<evidence type="ECO:0008006" key="4">
    <source>
        <dbReference type="Google" id="ProtNLM"/>
    </source>
</evidence>